<protein>
    <recommendedName>
        <fullName evidence="6">Glucose-methanol-choline oxidoreductase N-terminal domain-containing protein</fullName>
    </recommendedName>
</protein>
<accession>A0A0B7N043</accession>
<name>A0A0B7N043_9FUNG</name>
<dbReference type="EMBL" id="LN719586">
    <property type="protein sequence ID" value="CEP08499.1"/>
    <property type="molecule type" value="Genomic_DNA"/>
</dbReference>
<dbReference type="InterPro" id="IPR012132">
    <property type="entry name" value="GMC_OxRdtase"/>
</dbReference>
<dbReference type="PROSITE" id="PS00624">
    <property type="entry name" value="GMC_OXRED_2"/>
    <property type="match status" value="1"/>
</dbReference>
<evidence type="ECO:0000313" key="7">
    <source>
        <dbReference type="EMBL" id="CEP08499.1"/>
    </source>
</evidence>
<sequence length="557" mass="61458">MPQIDPNTASLGQFDFVIVGGGTAGCVLANRLSSNGKHTVLVLEAGSNTHEEVLNVRIPLFNSKLKNTNADWKLKSTAQSCADGRYIGVPQGKILGGSSAINACLSHRCSPSDYDAWNMPGWKYEQLKRYFCKAETFQDSVDIQTSHGYSGPLNVMQQRDDSLLGQHFTKACEKYGVPQYHDMTDLPCQIGVTGIQSTVYEGERMSTGSAYLPPHIQHNRPNLFIALNCTVTNIIIDKDTNTVTHVEYSAGSEGKQYRVSVSREAVLSAGAILSPLLLLSSGIGSKSQLDSLGKQTIIDLPGVGKNLQNHWRVPLVHETTHPEMSLHHRIFEKEKESLERITVSKEASALSRAWPDAVAYMKVPNTPDNSSSLQTTPQIELFTGGLALCKELPSLKHIACATLLMVYIAPFSKGSVTLNPDKTANIDLGLLQDERDLECLEKGLQLSMQIANDEEYNKNCIKRWILHPYHTNEKQDIRQYIRQHVDTLHHYAGTCKMGPVLDKDAVVDGDLKVHGIHNLRVVDASIFPIVPAGQICFPVIACAEKASDLILNYYNDH</sequence>
<evidence type="ECO:0000256" key="2">
    <source>
        <dbReference type="ARBA" id="ARBA00010790"/>
    </source>
</evidence>
<keyword evidence="4 5" id="KW-0274">FAD</keyword>
<evidence type="ECO:0000256" key="3">
    <source>
        <dbReference type="ARBA" id="ARBA00022630"/>
    </source>
</evidence>
<gene>
    <name evidence="7" type="primary">PARPA_01820.1 scaffold 1595</name>
</gene>
<evidence type="ECO:0000259" key="6">
    <source>
        <dbReference type="PROSITE" id="PS00624"/>
    </source>
</evidence>
<dbReference type="Gene3D" id="3.50.50.60">
    <property type="entry name" value="FAD/NAD(P)-binding domain"/>
    <property type="match status" value="1"/>
</dbReference>
<dbReference type="Gene3D" id="3.30.560.10">
    <property type="entry name" value="Glucose Oxidase, domain 3"/>
    <property type="match status" value="1"/>
</dbReference>
<comment type="cofactor">
    <cofactor evidence="1 5">
        <name>FAD</name>
        <dbReference type="ChEBI" id="CHEBI:57692"/>
    </cofactor>
</comment>
<feature type="domain" description="Glucose-methanol-choline oxidoreductase N-terminal" evidence="6">
    <location>
        <begin position="270"/>
        <end position="284"/>
    </location>
</feature>
<dbReference type="PANTHER" id="PTHR11552">
    <property type="entry name" value="GLUCOSE-METHANOL-CHOLINE GMC OXIDOREDUCTASE"/>
    <property type="match status" value="1"/>
</dbReference>
<dbReference type="OrthoDB" id="269227at2759"/>
<organism evidence="7 8">
    <name type="scientific">Parasitella parasitica</name>
    <dbReference type="NCBI Taxonomy" id="35722"/>
    <lineage>
        <taxon>Eukaryota</taxon>
        <taxon>Fungi</taxon>
        <taxon>Fungi incertae sedis</taxon>
        <taxon>Mucoromycota</taxon>
        <taxon>Mucoromycotina</taxon>
        <taxon>Mucoromycetes</taxon>
        <taxon>Mucorales</taxon>
        <taxon>Mucorineae</taxon>
        <taxon>Mucoraceae</taxon>
        <taxon>Parasitella</taxon>
    </lineage>
</organism>
<dbReference type="InterPro" id="IPR007867">
    <property type="entry name" value="GMC_OxRtase_C"/>
</dbReference>
<evidence type="ECO:0000256" key="1">
    <source>
        <dbReference type="ARBA" id="ARBA00001974"/>
    </source>
</evidence>
<dbReference type="InterPro" id="IPR000172">
    <property type="entry name" value="GMC_OxRdtase_N"/>
</dbReference>
<dbReference type="STRING" id="35722.A0A0B7N043"/>
<dbReference type="AlphaFoldDB" id="A0A0B7N043"/>
<dbReference type="Proteomes" id="UP000054107">
    <property type="component" value="Unassembled WGS sequence"/>
</dbReference>
<dbReference type="GO" id="GO:0016614">
    <property type="term" value="F:oxidoreductase activity, acting on CH-OH group of donors"/>
    <property type="evidence" value="ECO:0007669"/>
    <property type="project" value="InterPro"/>
</dbReference>
<feature type="binding site" evidence="5">
    <location>
        <position position="231"/>
    </location>
    <ligand>
        <name>FAD</name>
        <dbReference type="ChEBI" id="CHEBI:57692"/>
    </ligand>
</feature>
<comment type="similarity">
    <text evidence="2">Belongs to the GMC oxidoreductase family.</text>
</comment>
<dbReference type="Pfam" id="PF00732">
    <property type="entry name" value="GMC_oxred_N"/>
    <property type="match status" value="1"/>
</dbReference>
<dbReference type="PIRSF" id="PIRSF000137">
    <property type="entry name" value="Alcohol_oxidase"/>
    <property type="match status" value="1"/>
</dbReference>
<evidence type="ECO:0000256" key="4">
    <source>
        <dbReference type="ARBA" id="ARBA00022827"/>
    </source>
</evidence>
<dbReference type="InterPro" id="IPR036188">
    <property type="entry name" value="FAD/NAD-bd_sf"/>
</dbReference>
<evidence type="ECO:0000313" key="8">
    <source>
        <dbReference type="Proteomes" id="UP000054107"/>
    </source>
</evidence>
<reference evidence="7 8" key="1">
    <citation type="submission" date="2014-09" db="EMBL/GenBank/DDBJ databases">
        <authorList>
            <person name="Ellenberger Sabrina"/>
        </authorList>
    </citation>
    <scope>NUCLEOTIDE SEQUENCE [LARGE SCALE GENOMIC DNA]</scope>
    <source>
        <strain evidence="7 8">CBS 412.66</strain>
    </source>
</reference>
<dbReference type="SUPFAM" id="SSF51905">
    <property type="entry name" value="FAD/NAD(P)-binding domain"/>
    <property type="match status" value="1"/>
</dbReference>
<proteinExistence type="inferred from homology"/>
<dbReference type="SUPFAM" id="SSF54373">
    <property type="entry name" value="FAD-linked reductases, C-terminal domain"/>
    <property type="match status" value="1"/>
</dbReference>
<dbReference type="Pfam" id="PF05199">
    <property type="entry name" value="GMC_oxred_C"/>
    <property type="match status" value="1"/>
</dbReference>
<keyword evidence="8" id="KW-1185">Reference proteome</keyword>
<keyword evidence="3" id="KW-0285">Flavoprotein</keyword>
<evidence type="ECO:0000256" key="5">
    <source>
        <dbReference type="PIRSR" id="PIRSR000137-2"/>
    </source>
</evidence>
<dbReference type="GO" id="GO:0050660">
    <property type="term" value="F:flavin adenine dinucleotide binding"/>
    <property type="evidence" value="ECO:0007669"/>
    <property type="project" value="InterPro"/>
</dbReference>
<dbReference type="PANTHER" id="PTHR11552:SF147">
    <property type="entry name" value="CHOLINE DEHYDROGENASE, MITOCHONDRIAL"/>
    <property type="match status" value="1"/>
</dbReference>